<dbReference type="SUPFAM" id="SSF52743">
    <property type="entry name" value="Subtilisin-like"/>
    <property type="match status" value="1"/>
</dbReference>
<reference evidence="2 3" key="1">
    <citation type="submission" date="2013-06" db="EMBL/GenBank/DDBJ databases">
        <title>The draft sequence of the Mycobacterium elephantis genome.</title>
        <authorList>
            <person name="Pettersson F.B."/>
            <person name="Das S."/>
            <person name="Dasgupta S."/>
            <person name="Bhattacharya A."/>
            <person name="Kirsebom L.A."/>
        </authorList>
    </citation>
    <scope>NUCLEOTIDE SEQUENCE [LARGE SCALE GENOMIC DNA]</scope>
    <source>
        <strain evidence="2 3">DSM 44368</strain>
    </source>
</reference>
<name>A0A439DW22_9MYCO</name>
<keyword evidence="3" id="KW-1185">Reference proteome</keyword>
<dbReference type="GO" id="GO:0008240">
    <property type="term" value="F:tripeptidyl-peptidase activity"/>
    <property type="evidence" value="ECO:0007669"/>
    <property type="project" value="TreeGrafter"/>
</dbReference>
<evidence type="ECO:0000313" key="2">
    <source>
        <dbReference type="EMBL" id="RWA21296.1"/>
    </source>
</evidence>
<dbReference type="GO" id="GO:0004252">
    <property type="term" value="F:serine-type endopeptidase activity"/>
    <property type="evidence" value="ECO:0007669"/>
    <property type="project" value="InterPro"/>
</dbReference>
<dbReference type="PROSITE" id="PS51695">
    <property type="entry name" value="SEDOLISIN"/>
    <property type="match status" value="1"/>
</dbReference>
<feature type="domain" description="Peptidase S53" evidence="1">
    <location>
        <begin position="181"/>
        <end position="541"/>
    </location>
</feature>
<dbReference type="Proteomes" id="UP000287177">
    <property type="component" value="Unassembled WGS sequence"/>
</dbReference>
<dbReference type="CDD" id="cd04056">
    <property type="entry name" value="Peptidases_S53"/>
    <property type="match status" value="1"/>
</dbReference>
<gene>
    <name evidence="2" type="ORF">MELE44368_16365</name>
</gene>
<dbReference type="Gene3D" id="3.40.50.200">
    <property type="entry name" value="Peptidase S8/S53 domain"/>
    <property type="match status" value="1"/>
</dbReference>
<dbReference type="PANTHER" id="PTHR14218:SF15">
    <property type="entry name" value="TRIPEPTIDYL-PEPTIDASE 1"/>
    <property type="match status" value="1"/>
</dbReference>
<dbReference type="EMBL" id="ATDN01000010">
    <property type="protein sequence ID" value="RWA21296.1"/>
    <property type="molecule type" value="Genomic_DNA"/>
</dbReference>
<sequence>MRRPPQVRLLVPTTVLGGSSRRVAAVVGAALLIGASAGCAPRTPELITGPFAALLASSTDLGRSRAAHAQLTVTLAAADRPSAVMDWAEARNLRVRWRSGDTWAIVEGAAEDIARAFDVPVRDFRGPKGQLFYASPAQPSVPMPLRGSVTEVGRIMSYTPHHTKVSGLAPGFFPLDVPKGGLTPTGLLEVYNATPLADAGFTGKGATIVFFAFDGAEQDDLDMFADTSGLPRFTPIWVGGKPEETRGETAMDLQVAHAIAPDAQLVVVNARPTVEGDGAYEKIGRLFESVDRQFPGAVWSLSIGWGCEKLVTAADLAPVHAALTAAQENGTSAFDASGDNGGLECKGGDEWSSPPGPDDVGLDSIASLPTMTAVGGTTLSTGPRGQWRAEHAWVDSPLSQGSSGGVSQFFDRPTWQEKLAVDRDTEGKRLSPDVAAVADPFTGVRFIFDQREVLGGGTSQAAPIWAALTVLMNQYIVANGGRPLGNLNPQLYRVAAGSNLPGFRDVRRGGNAVDLAQPGYDLVTGLGSPNTYNLARNLLDLQTGAAPR</sequence>
<evidence type="ECO:0000259" key="1">
    <source>
        <dbReference type="PROSITE" id="PS51695"/>
    </source>
</evidence>
<evidence type="ECO:0000313" key="3">
    <source>
        <dbReference type="Proteomes" id="UP000287177"/>
    </source>
</evidence>
<dbReference type="PANTHER" id="PTHR14218">
    <property type="entry name" value="PROTEASE S8 TRIPEPTIDYL PEPTIDASE I CLN2"/>
    <property type="match status" value="1"/>
</dbReference>
<dbReference type="GO" id="GO:0006508">
    <property type="term" value="P:proteolysis"/>
    <property type="evidence" value="ECO:0007669"/>
    <property type="project" value="InterPro"/>
</dbReference>
<dbReference type="AlphaFoldDB" id="A0A439DW22"/>
<dbReference type="RefSeq" id="WP_128108108.1">
    <property type="nucleotide sequence ID" value="NZ_ATDN01000010.1"/>
</dbReference>
<comment type="caution">
    <text evidence="2">The sequence shown here is derived from an EMBL/GenBank/DDBJ whole genome shotgun (WGS) entry which is preliminary data.</text>
</comment>
<dbReference type="SUPFAM" id="SSF54897">
    <property type="entry name" value="Protease propeptides/inhibitors"/>
    <property type="match status" value="1"/>
</dbReference>
<dbReference type="InterPro" id="IPR050819">
    <property type="entry name" value="Tripeptidyl-peptidase_I"/>
</dbReference>
<dbReference type="InterPro" id="IPR036852">
    <property type="entry name" value="Peptidase_S8/S53_dom_sf"/>
</dbReference>
<organism evidence="2 3">
    <name type="scientific">Mycolicibacterium elephantis DSM 44368</name>
    <dbReference type="NCBI Taxonomy" id="1335622"/>
    <lineage>
        <taxon>Bacteria</taxon>
        <taxon>Bacillati</taxon>
        <taxon>Actinomycetota</taxon>
        <taxon>Actinomycetes</taxon>
        <taxon>Mycobacteriales</taxon>
        <taxon>Mycobacteriaceae</taxon>
        <taxon>Mycolicibacterium</taxon>
    </lineage>
</organism>
<accession>A0A439DW22</accession>
<dbReference type="InterPro" id="IPR030400">
    <property type="entry name" value="Sedolisin_dom"/>
</dbReference>
<protein>
    <recommendedName>
        <fullName evidence="1">Peptidase S53 domain-containing protein</fullName>
    </recommendedName>
</protein>
<proteinExistence type="predicted"/>